<protein>
    <submittedName>
        <fullName evidence="1">DUF1009 domain-containing protein</fullName>
    </submittedName>
</protein>
<dbReference type="InterPro" id="IPR043167">
    <property type="entry name" value="LpxI_C_sf"/>
</dbReference>
<dbReference type="PANTHER" id="PTHR39962:SF1">
    <property type="entry name" value="LPXI FAMILY PROTEIN"/>
    <property type="match status" value="1"/>
</dbReference>
<dbReference type="KEGG" id="ncb:C0V82_06015"/>
<dbReference type="Pfam" id="PF06230">
    <property type="entry name" value="LpxI_C"/>
    <property type="match status" value="1"/>
</dbReference>
<proteinExistence type="predicted"/>
<dbReference type="AlphaFoldDB" id="A0A2K9NA07"/>
<sequence length="272" mass="27947">MADRLGIIAGGGDLPRQVAETFRRGGEPFFVIALEGQGADAWLTPDLPHAVFRMGAAGAILERLRAEGVTEIVLAGGVRRPSLSDLRPDWYAARFFARLGLKALGDDGLLRAVSALLEEEGFRVVGVQSLIADLLMPSGLLTHAALDEQALVDIAHGLKVAHALGAVDVGQAVVVQGGLVLGVEAIEGTDALITRCGALKREGPGPVLVKRAKPGQDRRLDLPTIGPDTVAACIAAGFAGIATEAGATLFVGRAEAVQAADAAGLFITGVSA</sequence>
<dbReference type="Gene3D" id="3.40.140.80">
    <property type="match status" value="1"/>
</dbReference>
<gene>
    <name evidence="1" type="ORF">C0V82_06015</name>
</gene>
<dbReference type="OrthoDB" id="9789836at2"/>
<dbReference type="Gene3D" id="3.40.50.20">
    <property type="match status" value="1"/>
</dbReference>
<evidence type="ECO:0000313" key="2">
    <source>
        <dbReference type="Proteomes" id="UP000234752"/>
    </source>
</evidence>
<keyword evidence="2" id="KW-1185">Reference proteome</keyword>
<dbReference type="EMBL" id="CP025611">
    <property type="protein sequence ID" value="AUN29832.1"/>
    <property type="molecule type" value="Genomic_DNA"/>
</dbReference>
<dbReference type="Pfam" id="PF17930">
    <property type="entry name" value="LpxI_N"/>
    <property type="match status" value="1"/>
</dbReference>
<dbReference type="InterPro" id="IPR041255">
    <property type="entry name" value="LpxI_N"/>
</dbReference>
<reference evidence="1 2" key="1">
    <citation type="submission" date="2017-12" db="EMBL/GenBank/DDBJ databases">
        <title>Genomes of bacteria within cyanobacterial aggregates.</title>
        <authorList>
            <person name="Cai H."/>
        </authorList>
    </citation>
    <scope>NUCLEOTIDE SEQUENCE [LARGE SCALE GENOMIC DNA]</scope>
    <source>
        <strain evidence="1 2">TH16</strain>
    </source>
</reference>
<name>A0A2K9NA07_9PROT</name>
<evidence type="ECO:0000313" key="1">
    <source>
        <dbReference type="EMBL" id="AUN29832.1"/>
    </source>
</evidence>
<accession>A0A2K9NA07</accession>
<dbReference type="Proteomes" id="UP000234752">
    <property type="component" value="Chromosome eg_1"/>
</dbReference>
<organism evidence="1 2">
    <name type="scientific">Niveispirillum cyanobacteriorum</name>
    <dbReference type="NCBI Taxonomy" id="1612173"/>
    <lineage>
        <taxon>Bacteria</taxon>
        <taxon>Pseudomonadati</taxon>
        <taxon>Pseudomonadota</taxon>
        <taxon>Alphaproteobacteria</taxon>
        <taxon>Rhodospirillales</taxon>
        <taxon>Azospirillaceae</taxon>
        <taxon>Niveispirillum</taxon>
    </lineage>
</organism>
<dbReference type="InterPro" id="IPR053174">
    <property type="entry name" value="LpxI"/>
</dbReference>
<dbReference type="RefSeq" id="WP_102111552.1">
    <property type="nucleotide sequence ID" value="NZ_BMGN01000003.1"/>
</dbReference>
<dbReference type="InterPro" id="IPR010415">
    <property type="entry name" value="LpxI_C"/>
</dbReference>
<dbReference type="PANTHER" id="PTHR39962">
    <property type="entry name" value="BLL4848 PROTEIN"/>
    <property type="match status" value="1"/>
</dbReference>